<dbReference type="PaxDb" id="65489-OBART07G05430.1"/>
<reference evidence="1" key="1">
    <citation type="journal article" date="2009" name="Rice">
        <title>De Novo Next Generation Sequencing of Plant Genomes.</title>
        <authorList>
            <person name="Rounsley S."/>
            <person name="Marri P.R."/>
            <person name="Yu Y."/>
            <person name="He R."/>
            <person name="Sisneros N."/>
            <person name="Goicoechea J.L."/>
            <person name="Lee S.J."/>
            <person name="Angelova A."/>
            <person name="Kudrna D."/>
            <person name="Luo M."/>
            <person name="Affourtit J."/>
            <person name="Desany B."/>
            <person name="Knight J."/>
            <person name="Niazi F."/>
            <person name="Egholm M."/>
            <person name="Wing R.A."/>
        </authorList>
    </citation>
    <scope>NUCLEOTIDE SEQUENCE [LARGE SCALE GENOMIC DNA]</scope>
    <source>
        <strain evidence="1">cv. IRGC 105608</strain>
    </source>
</reference>
<accession>A0A0D3GN29</accession>
<dbReference type="Proteomes" id="UP000026960">
    <property type="component" value="Chromosome 7"/>
</dbReference>
<dbReference type="EnsemblPlants" id="OBART07G05430.1">
    <property type="protein sequence ID" value="OBART07G05430.1"/>
    <property type="gene ID" value="OBART07G05430"/>
</dbReference>
<reference evidence="1" key="2">
    <citation type="submission" date="2015-03" db="UniProtKB">
        <authorList>
            <consortium name="EnsemblPlants"/>
        </authorList>
    </citation>
    <scope>IDENTIFICATION</scope>
</reference>
<dbReference type="AlphaFoldDB" id="A0A0D3GN29"/>
<keyword evidence="2" id="KW-1185">Reference proteome</keyword>
<evidence type="ECO:0000313" key="1">
    <source>
        <dbReference type="EnsemblPlants" id="OBART07G05430.1"/>
    </source>
</evidence>
<proteinExistence type="predicted"/>
<protein>
    <submittedName>
        <fullName evidence="1">Uncharacterized protein</fullName>
    </submittedName>
</protein>
<dbReference type="Gramene" id="OBART07G05430.1">
    <property type="protein sequence ID" value="OBART07G05430.1"/>
    <property type="gene ID" value="OBART07G05430"/>
</dbReference>
<sequence>MRRGLVLSLMDAISMMGVACLMSSTCSPLSD</sequence>
<name>A0A0D3GN29_9ORYZ</name>
<organism evidence="1">
    <name type="scientific">Oryza barthii</name>
    <dbReference type="NCBI Taxonomy" id="65489"/>
    <lineage>
        <taxon>Eukaryota</taxon>
        <taxon>Viridiplantae</taxon>
        <taxon>Streptophyta</taxon>
        <taxon>Embryophyta</taxon>
        <taxon>Tracheophyta</taxon>
        <taxon>Spermatophyta</taxon>
        <taxon>Magnoliopsida</taxon>
        <taxon>Liliopsida</taxon>
        <taxon>Poales</taxon>
        <taxon>Poaceae</taxon>
        <taxon>BOP clade</taxon>
        <taxon>Oryzoideae</taxon>
        <taxon>Oryzeae</taxon>
        <taxon>Oryzinae</taxon>
        <taxon>Oryza</taxon>
    </lineage>
</organism>
<evidence type="ECO:0000313" key="2">
    <source>
        <dbReference type="Proteomes" id="UP000026960"/>
    </source>
</evidence>
<dbReference type="HOGENOM" id="CLU_3401419_0_0_1"/>